<evidence type="ECO:0000256" key="1">
    <source>
        <dbReference type="ARBA" id="ARBA00004448"/>
    </source>
</evidence>
<dbReference type="AlphaFoldDB" id="A0A238FHR0"/>
<name>A0A238FHR0_9BASI</name>
<evidence type="ECO:0000256" key="2">
    <source>
        <dbReference type="ARBA" id="ARBA00022692"/>
    </source>
</evidence>
<feature type="compositionally biased region" description="Basic and acidic residues" evidence="7">
    <location>
        <begin position="158"/>
        <end position="184"/>
    </location>
</feature>
<keyword evidence="3" id="KW-0999">Mitochondrion inner membrane</keyword>
<evidence type="ECO:0000313" key="9">
    <source>
        <dbReference type="EMBL" id="SCV70586.1"/>
    </source>
</evidence>
<dbReference type="PANTHER" id="PTHR21382">
    <property type="entry name" value="NADH-UBIQUINONE OXIDOREDUCTASE SUBUNIT"/>
    <property type="match status" value="1"/>
</dbReference>
<keyword evidence="10" id="KW-1185">Reference proteome</keyword>
<dbReference type="PANTHER" id="PTHR21382:SF1">
    <property type="entry name" value="NADH DEHYDROGENASE [UBIQUINONE] 1 ALPHA SUBCOMPLEX SUBUNIT 11"/>
    <property type="match status" value="1"/>
</dbReference>
<evidence type="ECO:0000256" key="5">
    <source>
        <dbReference type="ARBA" id="ARBA00023128"/>
    </source>
</evidence>
<evidence type="ECO:0000313" key="10">
    <source>
        <dbReference type="Proteomes" id="UP000198372"/>
    </source>
</evidence>
<evidence type="ECO:0000256" key="3">
    <source>
        <dbReference type="ARBA" id="ARBA00022792"/>
    </source>
</evidence>
<keyword evidence="2 8" id="KW-0812">Transmembrane</keyword>
<keyword evidence="6 8" id="KW-0472">Membrane</keyword>
<keyword evidence="4 8" id="KW-1133">Transmembrane helix</keyword>
<evidence type="ECO:0000256" key="6">
    <source>
        <dbReference type="ARBA" id="ARBA00023136"/>
    </source>
</evidence>
<comment type="subcellular location">
    <subcellularLocation>
        <location evidence="1">Mitochondrion inner membrane</location>
        <topology evidence="1">Multi-pass membrane protein</topology>
    </subcellularLocation>
</comment>
<feature type="region of interest" description="Disordered" evidence="7">
    <location>
        <begin position="156"/>
        <end position="184"/>
    </location>
</feature>
<evidence type="ECO:0000256" key="7">
    <source>
        <dbReference type="SAM" id="MobiDB-lite"/>
    </source>
</evidence>
<proteinExistence type="predicted"/>
<evidence type="ECO:0000256" key="8">
    <source>
        <dbReference type="SAM" id="Phobius"/>
    </source>
</evidence>
<feature type="transmembrane region" description="Helical" evidence="8">
    <location>
        <begin position="41"/>
        <end position="59"/>
    </location>
</feature>
<accession>A0A238FHR0</accession>
<dbReference type="Proteomes" id="UP000198372">
    <property type="component" value="Unassembled WGS sequence"/>
</dbReference>
<feature type="transmembrane region" description="Helical" evidence="8">
    <location>
        <begin position="132"/>
        <end position="152"/>
    </location>
</feature>
<dbReference type="STRING" id="269621.A0A238FHR0"/>
<dbReference type="InterPro" id="IPR039205">
    <property type="entry name" value="NDUFA11"/>
</dbReference>
<dbReference type="EMBL" id="FMSP01000006">
    <property type="protein sequence ID" value="SCV70586.1"/>
    <property type="molecule type" value="Genomic_DNA"/>
</dbReference>
<keyword evidence="5" id="KW-0496">Mitochondrion</keyword>
<protein>
    <submittedName>
        <fullName evidence="9">BQ2448_3348 protein</fullName>
    </submittedName>
</protein>
<organism evidence="9 10">
    <name type="scientific">Microbotryum intermedium</name>
    <dbReference type="NCBI Taxonomy" id="269621"/>
    <lineage>
        <taxon>Eukaryota</taxon>
        <taxon>Fungi</taxon>
        <taxon>Dikarya</taxon>
        <taxon>Basidiomycota</taxon>
        <taxon>Pucciniomycotina</taxon>
        <taxon>Microbotryomycetes</taxon>
        <taxon>Microbotryales</taxon>
        <taxon>Microbotryaceae</taxon>
        <taxon>Microbotryum</taxon>
    </lineage>
</organism>
<dbReference type="GO" id="GO:0005743">
    <property type="term" value="C:mitochondrial inner membrane"/>
    <property type="evidence" value="ECO:0007669"/>
    <property type="project" value="UniProtKB-SubCell"/>
</dbReference>
<feature type="transmembrane region" description="Helical" evidence="8">
    <location>
        <begin position="80"/>
        <end position="97"/>
    </location>
</feature>
<dbReference type="OrthoDB" id="1913277at2759"/>
<dbReference type="GO" id="GO:0006120">
    <property type="term" value="P:mitochondrial electron transport, NADH to ubiquinone"/>
    <property type="evidence" value="ECO:0007669"/>
    <property type="project" value="InterPro"/>
</dbReference>
<evidence type="ECO:0000256" key="4">
    <source>
        <dbReference type="ARBA" id="ARBA00022989"/>
    </source>
</evidence>
<sequence>MASPSTPYQTPRADLDITLPPRPFLAPLHQPAPSTYTPKAVVGPAFNVGLVSAGFGLFISSIKNSLDSHNKGAMGVFTRTGWMIGYFATAGFVYTFVNNSVSNLIQNSTNGIAGATGGCAAGFVSGIRNGSLPSAVGLCAFMGAAVGTYELAGGRLGNEPRKDRKTREEERLSFFKKRPETQEE</sequence>
<reference evidence="10" key="1">
    <citation type="submission" date="2016-09" db="EMBL/GenBank/DDBJ databases">
        <authorList>
            <person name="Jeantristanb JTB J.-T."/>
            <person name="Ricardo R."/>
        </authorList>
    </citation>
    <scope>NUCLEOTIDE SEQUENCE [LARGE SCALE GENOMIC DNA]</scope>
</reference>
<gene>
    <name evidence="9" type="ORF">BQ2448_3348</name>
</gene>
<dbReference type="GO" id="GO:0045271">
    <property type="term" value="C:respiratory chain complex I"/>
    <property type="evidence" value="ECO:0007669"/>
    <property type="project" value="InterPro"/>
</dbReference>